<comment type="caution">
    <text evidence="15">The sequence shown here is derived from an EMBL/GenBank/DDBJ whole genome shotgun (WGS) entry which is preliminary data.</text>
</comment>
<keyword evidence="16" id="KW-1185">Reference proteome</keyword>
<feature type="binding site" evidence="9">
    <location>
        <position position="1155"/>
    </location>
    <ligand>
        <name>Zn(2+)</name>
        <dbReference type="ChEBI" id="CHEBI:29105"/>
        <label>2</label>
    </ligand>
</feature>
<protein>
    <recommendedName>
        <fullName evidence="10">Phosphodiesterase</fullName>
        <ecNumber evidence="10">3.1.4.-</ecNumber>
    </recommendedName>
</protein>
<keyword evidence="2 11" id="KW-0812">Transmembrane</keyword>
<feature type="signal peptide" evidence="12">
    <location>
        <begin position="1"/>
        <end position="40"/>
    </location>
</feature>
<keyword evidence="12" id="KW-0732">Signal</keyword>
<organism evidence="15 16">
    <name type="scientific">Seminavis robusta</name>
    <dbReference type="NCBI Taxonomy" id="568900"/>
    <lineage>
        <taxon>Eukaryota</taxon>
        <taxon>Sar</taxon>
        <taxon>Stramenopiles</taxon>
        <taxon>Ochrophyta</taxon>
        <taxon>Bacillariophyta</taxon>
        <taxon>Bacillariophyceae</taxon>
        <taxon>Bacillariophycidae</taxon>
        <taxon>Naviculales</taxon>
        <taxon>Naviculaceae</taxon>
        <taxon>Seminavis</taxon>
    </lineage>
</organism>
<comment type="subcellular location">
    <subcellularLocation>
        <location evidence="1">Membrane</location>
        <topology evidence="1">Multi-pass membrane protein</topology>
    </subcellularLocation>
</comment>
<evidence type="ECO:0000313" key="15">
    <source>
        <dbReference type="EMBL" id="CAB9519245.1"/>
    </source>
</evidence>
<feature type="domain" description="PDEase" evidence="14">
    <location>
        <begin position="1087"/>
        <end position="1362"/>
    </location>
</feature>
<name>A0A9N8EIS1_9STRA</name>
<feature type="binding site" evidence="9">
    <location>
        <position position="1155"/>
    </location>
    <ligand>
        <name>Zn(2+)</name>
        <dbReference type="ChEBI" id="CHEBI:29105"/>
        <label>1</label>
    </ligand>
</feature>
<evidence type="ECO:0000313" key="16">
    <source>
        <dbReference type="Proteomes" id="UP001153069"/>
    </source>
</evidence>
<evidence type="ECO:0000256" key="2">
    <source>
        <dbReference type="ARBA" id="ARBA00022692"/>
    </source>
</evidence>
<evidence type="ECO:0000256" key="12">
    <source>
        <dbReference type="SAM" id="SignalP"/>
    </source>
</evidence>
<evidence type="ECO:0000256" key="5">
    <source>
        <dbReference type="ARBA" id="ARBA00022989"/>
    </source>
</evidence>
<dbReference type="Pfam" id="PF00003">
    <property type="entry name" value="7tm_3"/>
    <property type="match status" value="1"/>
</dbReference>
<feature type="transmembrane region" description="Helical" evidence="11">
    <location>
        <begin position="638"/>
        <end position="658"/>
    </location>
</feature>
<dbReference type="InterPro" id="IPR023174">
    <property type="entry name" value="PDEase_CS"/>
</dbReference>
<comment type="cofactor">
    <cofactor evidence="10">
        <name>a divalent metal cation</name>
        <dbReference type="ChEBI" id="CHEBI:60240"/>
    </cofactor>
    <text evidence="10">Binds 2 divalent metal cations per subunit. Site 1 may preferentially bind zinc ions, while site 2 has a preference for magnesium and/or manganese ions.</text>
</comment>
<dbReference type="InterPro" id="IPR002073">
    <property type="entry name" value="PDEase_catalytic_dom"/>
</dbReference>
<sequence length="1371" mass="152083">MWRQKQVPMDITGCALRSAFLLLFMGLVVMASSGPSGTAAQPLATGTATRLLATLPSCTHSTYEVTQLPPEEKSELAPCVIANIKPEPSENTTVIPLVHVTPISCGVGRDGALTSVKLLNAGHGVPIGFAKDHFVKFHLVSVIAGDARADGYHEQHEYILRGLVEELQAPYIVGSCSFVASVEKPVAGDLEAIYMAQVGPPSFYLPSNSNPFVFGIHINSDTYPLANVQALDFWAAKKNPARDIPIRVMYREQSEFFRSTCQSAIRALQKSGFTNIETMKFDPLEDDNGDGIVNELDAITLGEIADKACPPDHPPNFHPALFVCTRTEQDVMFERWRQNRCRPTSIWLTAATWTWAARNPELLPYLHGGGQWHPALDYGDENFASGKELLQHTYQEYGYNGTYDQVVSYVVPYLYAKHLQNAYKVTTHPNPLEDFATAEGRERLRRDMMVLTADTIFGKVAFDQNQRNVGRGAAGTQWLPFEKGEFSGGRRKKEPAFNNQSDAVLANALVSPLLQAEASIVLPSPSAEECVQGSFLNHTALKTQSSILLSACELCPFDTYITRDNNVAGFCSPCPVGSTTKGRKGQTECIPNEEFNYISQGLLVVGYTLFGTITFVCLVMAIWLWSHQTSVLVRISQPQLLVLVIFGCWISSLSIVFLGVQAEVASDMVNAACMATPWLYGVGFAVAYGPLLAKLLRIMLVSRAGRKKQMGKSARSQRAVGLKEVSGLVGIILIIQLAILTAWQLDSPIQWTREVIEEVDGFATESVGRCESDHQNAYFGALVGFQLLCLLGALVLSYQTRHIHSDFAESGCISLAVAFTFEVVLLTAPTFVLARENNNVSYIVRVGAVFVQNFVVLLLLFVPKMIRVRESMKSPSTRGPNFSSESTYLPLASITGSKWDEATDILNRMLDENSNDLPQEQREDLQKVKHVLLSGDREKKQNKLMHLPGGLARFSLTTARFSVKKQSNMFLLQEYGGIDVTRRSVSSEIEAMEEPAGGSSSGVYLLPEFEALASQAIKTRVSIMLSWHALKRWDFNVFDLCHLTDGNPLLFVGWAVLGSPHSQYAMARACGEDVDLDSFEGYNFSDSDLKIPLHTLCDYLRVIQDDYISANPYHNETHAADVVQSLHALLQMSGEELHASKLEIFSILLAAVVHDVQHPGSSNAFQANARTDLALIYNDNSILENKHVSHAFVKMFDTKTNLNILRKVDRSKVAKIRNKVIKAVLHTDMSLHFKTVSEIKGDMMEEDYLSDEETRWDVLMYILHMADISGQAKPRPLSILWTDRVMDEFFVQGDKEKQLGLPISPNCNRHTTLKADSQIGFVKFVILPAYEVLGGIIPQVKERVVPIVADNLEYWVHQRKLESPDIEESTV</sequence>
<feature type="transmembrane region" description="Helical" evidence="11">
    <location>
        <begin position="777"/>
        <end position="798"/>
    </location>
</feature>
<dbReference type="InterPro" id="IPR003607">
    <property type="entry name" value="HD/PDEase_dom"/>
</dbReference>
<keyword evidence="3 9" id="KW-0479">Metal-binding</keyword>
<evidence type="ECO:0000256" key="10">
    <source>
        <dbReference type="RuleBase" id="RU363067"/>
    </source>
</evidence>
<dbReference type="SUPFAM" id="SSF109604">
    <property type="entry name" value="HD-domain/PDEase-like"/>
    <property type="match status" value="1"/>
</dbReference>
<dbReference type="PROSITE" id="PS51845">
    <property type="entry name" value="PDEASE_I_2"/>
    <property type="match status" value="1"/>
</dbReference>
<keyword evidence="5 11" id="KW-1133">Transmembrane helix</keyword>
<evidence type="ECO:0000256" key="7">
    <source>
        <dbReference type="PIRSR" id="PIRSR623088-1"/>
    </source>
</evidence>
<feature type="binding site" evidence="8">
    <location>
        <position position="1267"/>
    </location>
    <ligand>
        <name>AMP</name>
        <dbReference type="ChEBI" id="CHEBI:456215"/>
    </ligand>
</feature>
<feature type="transmembrane region" description="Helical" evidence="11">
    <location>
        <begin position="721"/>
        <end position="743"/>
    </location>
</feature>
<evidence type="ECO:0000256" key="1">
    <source>
        <dbReference type="ARBA" id="ARBA00004141"/>
    </source>
</evidence>
<feature type="binding site" evidence="9">
    <location>
        <position position="1118"/>
    </location>
    <ligand>
        <name>Zn(2+)</name>
        <dbReference type="ChEBI" id="CHEBI:29105"/>
        <label>1</label>
    </ligand>
</feature>
<dbReference type="PANTHER" id="PTHR11347">
    <property type="entry name" value="CYCLIC NUCLEOTIDE PHOSPHODIESTERASE"/>
    <property type="match status" value="1"/>
</dbReference>
<keyword evidence="6 11" id="KW-0472">Membrane</keyword>
<dbReference type="InterPro" id="IPR036971">
    <property type="entry name" value="PDEase_catalytic_dom_sf"/>
</dbReference>
<feature type="active site" description="Proton donor" evidence="7">
    <location>
        <position position="1114"/>
    </location>
</feature>
<feature type="transmembrane region" description="Helical" evidence="11">
    <location>
        <begin position="840"/>
        <end position="862"/>
    </location>
</feature>
<proteinExistence type="inferred from homology"/>
<evidence type="ECO:0000256" key="11">
    <source>
        <dbReference type="SAM" id="Phobius"/>
    </source>
</evidence>
<accession>A0A9N8EIS1</accession>
<feature type="binding site" evidence="8">
    <location>
        <position position="1155"/>
    </location>
    <ligand>
        <name>AMP</name>
        <dbReference type="ChEBI" id="CHEBI:456215"/>
    </ligand>
</feature>
<gene>
    <name evidence="15" type="ORF">SEMRO_1002_G229830.1</name>
</gene>
<feature type="binding site" evidence="8">
    <location>
        <begin position="1114"/>
        <end position="1118"/>
    </location>
    <ligand>
        <name>AMP</name>
        <dbReference type="ChEBI" id="CHEBI:456215"/>
    </ligand>
</feature>
<dbReference type="GO" id="GO:0046872">
    <property type="term" value="F:metal ion binding"/>
    <property type="evidence" value="ECO:0007669"/>
    <property type="project" value="UniProtKB-KW"/>
</dbReference>
<dbReference type="PROSITE" id="PS50259">
    <property type="entry name" value="G_PROTEIN_RECEP_F3_4"/>
    <property type="match status" value="1"/>
</dbReference>
<comment type="similarity">
    <text evidence="10">Belongs to the cyclic nucleotide phosphodiesterase family.</text>
</comment>
<evidence type="ECO:0000259" key="13">
    <source>
        <dbReference type="PROSITE" id="PS50259"/>
    </source>
</evidence>
<dbReference type="Gene3D" id="1.10.1300.10">
    <property type="entry name" value="3'5'-cyclic nucleotide phosphodiesterase, catalytic domain"/>
    <property type="match status" value="1"/>
</dbReference>
<evidence type="ECO:0000256" key="9">
    <source>
        <dbReference type="PIRSR" id="PIRSR623088-3"/>
    </source>
</evidence>
<feature type="transmembrane region" description="Helical" evidence="11">
    <location>
        <begin position="678"/>
        <end position="700"/>
    </location>
</feature>
<feature type="domain" description="G-protein coupled receptors family 3 profile" evidence="13">
    <location>
        <begin position="671"/>
        <end position="868"/>
    </location>
</feature>
<dbReference type="GO" id="GO:0004114">
    <property type="term" value="F:3',5'-cyclic-nucleotide phosphodiesterase activity"/>
    <property type="evidence" value="ECO:0007669"/>
    <property type="project" value="InterPro"/>
</dbReference>
<evidence type="ECO:0000259" key="14">
    <source>
        <dbReference type="PROSITE" id="PS51845"/>
    </source>
</evidence>
<evidence type="ECO:0000256" key="3">
    <source>
        <dbReference type="ARBA" id="ARBA00022723"/>
    </source>
</evidence>
<dbReference type="InterPro" id="IPR023088">
    <property type="entry name" value="PDEase"/>
</dbReference>
<evidence type="ECO:0000256" key="8">
    <source>
        <dbReference type="PIRSR" id="PIRSR623088-2"/>
    </source>
</evidence>
<feature type="binding site" evidence="9">
    <location>
        <position position="1154"/>
    </location>
    <ligand>
        <name>Zn(2+)</name>
        <dbReference type="ChEBI" id="CHEBI:29105"/>
        <label>1</label>
    </ligand>
</feature>
<dbReference type="PROSITE" id="PS00126">
    <property type="entry name" value="PDEASE_I_1"/>
    <property type="match status" value="1"/>
</dbReference>
<dbReference type="EC" id="3.1.4.-" evidence="10"/>
<feature type="transmembrane region" description="Helical" evidence="11">
    <location>
        <begin position="602"/>
        <end position="626"/>
    </location>
</feature>
<dbReference type="GO" id="GO:0004930">
    <property type="term" value="F:G protein-coupled receptor activity"/>
    <property type="evidence" value="ECO:0007669"/>
    <property type="project" value="InterPro"/>
</dbReference>
<feature type="chain" id="PRO_5040492342" description="Phosphodiesterase" evidence="12">
    <location>
        <begin position="41"/>
        <end position="1371"/>
    </location>
</feature>
<dbReference type="OrthoDB" id="189220at2759"/>
<feature type="transmembrane region" description="Helical" evidence="11">
    <location>
        <begin position="810"/>
        <end position="834"/>
    </location>
</feature>
<feature type="binding site" evidence="9">
    <location>
        <position position="1267"/>
    </location>
    <ligand>
        <name>Zn(2+)</name>
        <dbReference type="ChEBI" id="CHEBI:29105"/>
        <label>1</label>
    </ligand>
</feature>
<dbReference type="CDD" id="cd00077">
    <property type="entry name" value="HDc"/>
    <property type="match status" value="1"/>
</dbReference>
<dbReference type="Proteomes" id="UP001153069">
    <property type="component" value="Unassembled WGS sequence"/>
</dbReference>
<dbReference type="Pfam" id="PF00233">
    <property type="entry name" value="PDEase_I"/>
    <property type="match status" value="1"/>
</dbReference>
<reference evidence="15" key="1">
    <citation type="submission" date="2020-06" db="EMBL/GenBank/DDBJ databases">
        <authorList>
            <consortium name="Plant Systems Biology data submission"/>
        </authorList>
    </citation>
    <scope>NUCLEOTIDE SEQUENCE</scope>
    <source>
        <strain evidence="15">D6</strain>
    </source>
</reference>
<feature type="binding site" evidence="8">
    <location>
        <position position="1318"/>
    </location>
    <ligand>
        <name>AMP</name>
        <dbReference type="ChEBI" id="CHEBI:456215"/>
    </ligand>
</feature>
<evidence type="ECO:0000256" key="4">
    <source>
        <dbReference type="ARBA" id="ARBA00022801"/>
    </source>
</evidence>
<dbReference type="PRINTS" id="PR00387">
    <property type="entry name" value="PDIESTERASE1"/>
</dbReference>
<dbReference type="EMBL" id="CAICTM010001000">
    <property type="protein sequence ID" value="CAB9519245.1"/>
    <property type="molecule type" value="Genomic_DNA"/>
</dbReference>
<dbReference type="GO" id="GO:0016020">
    <property type="term" value="C:membrane"/>
    <property type="evidence" value="ECO:0007669"/>
    <property type="project" value="UniProtKB-SubCell"/>
</dbReference>
<evidence type="ECO:0000256" key="6">
    <source>
        <dbReference type="ARBA" id="ARBA00023136"/>
    </source>
</evidence>
<keyword evidence="4 10" id="KW-0378">Hydrolase</keyword>
<dbReference type="InterPro" id="IPR017978">
    <property type="entry name" value="GPCR_3_C"/>
</dbReference>